<name>A0A5J5FVP8_9GAMM</name>
<dbReference type="InterPro" id="IPR006530">
    <property type="entry name" value="YD"/>
</dbReference>
<dbReference type="NCBIfam" id="TIGR01643">
    <property type="entry name" value="YD_repeat_2x"/>
    <property type="match status" value="2"/>
</dbReference>
<keyword evidence="2" id="KW-1185">Reference proteome</keyword>
<dbReference type="EMBL" id="VYKJ01000010">
    <property type="protein sequence ID" value="KAA8997700.1"/>
    <property type="molecule type" value="Genomic_DNA"/>
</dbReference>
<evidence type="ECO:0000313" key="1">
    <source>
        <dbReference type="EMBL" id="KAA8997700.1"/>
    </source>
</evidence>
<gene>
    <name evidence="1" type="ORF">FJU30_18240</name>
</gene>
<dbReference type="InterPro" id="IPR031325">
    <property type="entry name" value="RHS_repeat"/>
</dbReference>
<dbReference type="PANTHER" id="PTHR32305">
    <property type="match status" value="1"/>
</dbReference>
<organism evidence="1 2">
    <name type="scientific">Affinibrenneria salicis</name>
    <dbReference type="NCBI Taxonomy" id="2590031"/>
    <lineage>
        <taxon>Bacteria</taxon>
        <taxon>Pseudomonadati</taxon>
        <taxon>Pseudomonadota</taxon>
        <taxon>Gammaproteobacteria</taxon>
        <taxon>Enterobacterales</taxon>
        <taxon>Pectobacteriaceae</taxon>
        <taxon>Affinibrenneria</taxon>
    </lineage>
</organism>
<proteinExistence type="predicted"/>
<comment type="caution">
    <text evidence="1">The sequence shown here is derived from an EMBL/GenBank/DDBJ whole genome shotgun (WGS) entry which is preliminary data.</text>
</comment>
<dbReference type="Pfam" id="PF05593">
    <property type="entry name" value="RHS_repeat"/>
    <property type="match status" value="2"/>
</dbReference>
<dbReference type="Gene3D" id="2.180.10.10">
    <property type="entry name" value="RHS repeat-associated core"/>
    <property type="match status" value="1"/>
</dbReference>
<reference evidence="1 2" key="1">
    <citation type="submission" date="2019-09" db="EMBL/GenBank/DDBJ databases">
        <authorList>
            <person name="Li Y."/>
        </authorList>
    </citation>
    <scope>NUCLEOTIDE SEQUENCE [LARGE SCALE GENOMIC DNA]</scope>
    <source>
        <strain evidence="1 2">L3-3HA</strain>
    </source>
</reference>
<dbReference type="InterPro" id="IPR050708">
    <property type="entry name" value="T6SS_VgrG/RHS"/>
</dbReference>
<sequence length="319" mass="36276">MYTVNRYDERGRLSESENAEGDITRYRYNEAGDLIAIVYPDGNDEQFQYSPRGEPVAHLQGGLTRCFGYDPAGRLIRLVNENGAETQFSYDLMNRLTLETGFDGRIRRYRYNPVGLLIQSEDAGRVTDWHDDEADQLVRQVWQNYDAQNTCSLNPESSASGAQYSTAWRYDVMGRLSGAEHLNQGNNVSIHYQYNAVGQVIAEQQTVSTPDGVRLWRHEVNHEYDVLGGRTVSIPDGLPPLRWQTYGSGHLLGLALGGQNLVAFERDDLHRETECRFGQHVLNRHHSAAGRLQSLQIDDSPQHPLSYRYGYDKRGQLIH</sequence>
<evidence type="ECO:0000313" key="2">
    <source>
        <dbReference type="Proteomes" id="UP000335415"/>
    </source>
</evidence>
<dbReference type="OrthoDB" id="7030285at2"/>
<dbReference type="RefSeq" id="WP_150436399.1">
    <property type="nucleotide sequence ID" value="NZ_VYKJ01000010.1"/>
</dbReference>
<dbReference type="AlphaFoldDB" id="A0A5J5FVP8"/>
<dbReference type="Proteomes" id="UP000335415">
    <property type="component" value="Unassembled WGS sequence"/>
</dbReference>
<dbReference type="PANTHER" id="PTHR32305:SF15">
    <property type="entry name" value="PROTEIN RHSA-RELATED"/>
    <property type="match status" value="1"/>
</dbReference>
<protein>
    <submittedName>
        <fullName evidence="1">RHS repeat protein</fullName>
    </submittedName>
</protein>
<accession>A0A5J5FVP8</accession>